<reference evidence="2" key="1">
    <citation type="journal article" date="2022" name="Mol. Ecol. Resour.">
        <title>The genomes of chicory, endive, great burdock and yacon provide insights into Asteraceae palaeo-polyploidization history and plant inulin production.</title>
        <authorList>
            <person name="Fan W."/>
            <person name="Wang S."/>
            <person name="Wang H."/>
            <person name="Wang A."/>
            <person name="Jiang F."/>
            <person name="Liu H."/>
            <person name="Zhao H."/>
            <person name="Xu D."/>
            <person name="Zhang Y."/>
        </authorList>
    </citation>
    <scope>NUCLEOTIDE SEQUENCE [LARGE SCALE GENOMIC DNA]</scope>
    <source>
        <strain evidence="2">cv. Yunnan</strain>
    </source>
</reference>
<sequence length="576" mass="65324">MQIRIGNLLLFGISMLNKCEWLSRVRKYKDERQHLTNLIKIHWRRKTLDEIIYSDLQKQIKTASLLTFSTIAYQCLMSGNERPTMKKVVEQLQKALDNQLAPSGPWLDNNDFAAHHQEQSARSLAFSSQSISSSSSSRSWKYDVYISFIGEDYCKTFVDHLYSNLVRRQVITYKDDGELPRRVTIRRSLRKAIQVSRIAIIIFSPNYATSSRCLSELEEIMRNKDAIGQIAIPIFYGVEPSEVRLQTKSYGEALAMHELNMNSNKTIESWREALVKASDLSQCHAGWDAANGNELEYIQKMVGRISNELLGVMQHSEASAETNANTDLIGIEARKQELRLLLDVGIGGVHKVGISGMWGSGKSTLVSSIYDEISNEFEGCCFLKNVKARSRTHGLKTLQEEILSNVLKLKVTLTNLEQGIYMMERRLCRNSVLIVLDDVDHADHLEMLAGSDKWFGNGSRIIFTTENQDLAKARSSVTHNVTMLDDKEAIELFSRRAFGKSEPSQGFEEVSLKIVSKFGGHPSALIRLGSFLHGKDMSEWMSILDRLVGRQVDEILKEFEISDDGLARNSFPRFFT</sequence>
<keyword evidence="2" id="KW-1185">Reference proteome</keyword>
<dbReference type="EMBL" id="CM042038">
    <property type="protein sequence ID" value="KAI3730722.1"/>
    <property type="molecule type" value="Genomic_DNA"/>
</dbReference>
<evidence type="ECO:0000313" key="2">
    <source>
        <dbReference type="Proteomes" id="UP001056120"/>
    </source>
</evidence>
<evidence type="ECO:0000313" key="1">
    <source>
        <dbReference type="EMBL" id="KAI3730722.1"/>
    </source>
</evidence>
<accession>A0ACB9C969</accession>
<name>A0ACB9C969_9ASTR</name>
<gene>
    <name evidence="1" type="ORF">L1987_61897</name>
</gene>
<protein>
    <submittedName>
        <fullName evidence="1">Uncharacterized protein</fullName>
    </submittedName>
</protein>
<proteinExistence type="predicted"/>
<reference evidence="1 2" key="2">
    <citation type="journal article" date="2022" name="Mol. Ecol. Resour.">
        <title>The genomes of chicory, endive, great burdock and yacon provide insights into Asteraceae paleo-polyploidization history and plant inulin production.</title>
        <authorList>
            <person name="Fan W."/>
            <person name="Wang S."/>
            <person name="Wang H."/>
            <person name="Wang A."/>
            <person name="Jiang F."/>
            <person name="Liu H."/>
            <person name="Zhao H."/>
            <person name="Xu D."/>
            <person name="Zhang Y."/>
        </authorList>
    </citation>
    <scope>NUCLEOTIDE SEQUENCE [LARGE SCALE GENOMIC DNA]</scope>
    <source>
        <strain evidence="2">cv. Yunnan</strain>
        <tissue evidence="1">Leaves</tissue>
    </source>
</reference>
<dbReference type="Proteomes" id="UP001056120">
    <property type="component" value="Linkage Group LG21"/>
</dbReference>
<organism evidence="1 2">
    <name type="scientific">Smallanthus sonchifolius</name>
    <dbReference type="NCBI Taxonomy" id="185202"/>
    <lineage>
        <taxon>Eukaryota</taxon>
        <taxon>Viridiplantae</taxon>
        <taxon>Streptophyta</taxon>
        <taxon>Embryophyta</taxon>
        <taxon>Tracheophyta</taxon>
        <taxon>Spermatophyta</taxon>
        <taxon>Magnoliopsida</taxon>
        <taxon>eudicotyledons</taxon>
        <taxon>Gunneridae</taxon>
        <taxon>Pentapetalae</taxon>
        <taxon>asterids</taxon>
        <taxon>campanulids</taxon>
        <taxon>Asterales</taxon>
        <taxon>Asteraceae</taxon>
        <taxon>Asteroideae</taxon>
        <taxon>Heliantheae alliance</taxon>
        <taxon>Millerieae</taxon>
        <taxon>Smallanthus</taxon>
    </lineage>
</organism>
<comment type="caution">
    <text evidence="1">The sequence shown here is derived from an EMBL/GenBank/DDBJ whole genome shotgun (WGS) entry which is preliminary data.</text>
</comment>